<sequence length="159" mass="18934">MSYHRQRSMPHARGYRIRSKSRLPRKRVPSVKFHSSTKSRRPSHRENSIRYPLQVEDEIKFYETEHRRFLAQVEIRNLTPFAMIYKLFHSNPALEPTEFTISSSYGFVQFDEVLSILIAPARYLSPEYMEEAIFELWIAPKAIYPWEKGRDIGSNWPVN</sequence>
<reference evidence="2 3" key="1">
    <citation type="submission" date="2024-08" db="EMBL/GenBank/DDBJ databases">
        <authorList>
            <person name="Cucini C."/>
            <person name="Frati F."/>
        </authorList>
    </citation>
    <scope>NUCLEOTIDE SEQUENCE [LARGE SCALE GENOMIC DNA]</scope>
</reference>
<evidence type="ECO:0000313" key="3">
    <source>
        <dbReference type="Proteomes" id="UP001642540"/>
    </source>
</evidence>
<feature type="region of interest" description="Disordered" evidence="1">
    <location>
        <begin position="1"/>
        <end position="47"/>
    </location>
</feature>
<protein>
    <submittedName>
        <fullName evidence="2">Uncharacterized protein</fullName>
    </submittedName>
</protein>
<evidence type="ECO:0000256" key="1">
    <source>
        <dbReference type="SAM" id="MobiDB-lite"/>
    </source>
</evidence>
<evidence type="ECO:0000313" key="2">
    <source>
        <dbReference type="EMBL" id="CAL8116726.1"/>
    </source>
</evidence>
<proteinExistence type="predicted"/>
<comment type="caution">
    <text evidence="2">The sequence shown here is derived from an EMBL/GenBank/DDBJ whole genome shotgun (WGS) entry which is preliminary data.</text>
</comment>
<dbReference type="Proteomes" id="UP001642540">
    <property type="component" value="Unassembled WGS sequence"/>
</dbReference>
<feature type="compositionally biased region" description="Basic residues" evidence="1">
    <location>
        <begin position="1"/>
        <end position="43"/>
    </location>
</feature>
<accession>A0ABP1R1B9</accession>
<dbReference type="EMBL" id="CAXLJM020000053">
    <property type="protein sequence ID" value="CAL8116726.1"/>
    <property type="molecule type" value="Genomic_DNA"/>
</dbReference>
<name>A0ABP1R1B9_9HEXA</name>
<organism evidence="2 3">
    <name type="scientific">Orchesella dallaii</name>
    <dbReference type="NCBI Taxonomy" id="48710"/>
    <lineage>
        <taxon>Eukaryota</taxon>
        <taxon>Metazoa</taxon>
        <taxon>Ecdysozoa</taxon>
        <taxon>Arthropoda</taxon>
        <taxon>Hexapoda</taxon>
        <taxon>Collembola</taxon>
        <taxon>Entomobryomorpha</taxon>
        <taxon>Entomobryoidea</taxon>
        <taxon>Orchesellidae</taxon>
        <taxon>Orchesellinae</taxon>
        <taxon>Orchesella</taxon>
    </lineage>
</organism>
<gene>
    <name evidence="2" type="ORF">ODALV1_LOCUS17388</name>
</gene>
<keyword evidence="3" id="KW-1185">Reference proteome</keyword>